<name>A0A2U3E4N2_PURLI</name>
<dbReference type="EMBL" id="LCWV01000012">
    <property type="protein sequence ID" value="PWI69449.1"/>
    <property type="molecule type" value="Genomic_DNA"/>
</dbReference>
<reference evidence="3 4" key="1">
    <citation type="journal article" date="2016" name="Front. Microbiol.">
        <title>Genome and transcriptome sequences reveal the specific parasitism of the nematophagous Purpureocillium lilacinum 36-1.</title>
        <authorList>
            <person name="Xie J."/>
            <person name="Li S."/>
            <person name="Mo C."/>
            <person name="Xiao X."/>
            <person name="Peng D."/>
            <person name="Wang G."/>
            <person name="Xiao Y."/>
        </authorList>
    </citation>
    <scope>NUCLEOTIDE SEQUENCE [LARGE SCALE GENOMIC DNA]</scope>
    <source>
        <strain evidence="3 4">36-1</strain>
    </source>
</reference>
<feature type="signal peptide" evidence="1">
    <location>
        <begin position="1"/>
        <end position="18"/>
    </location>
</feature>
<protein>
    <recommendedName>
        <fullName evidence="2">Killer toxin Kp4 domain-containing protein</fullName>
    </recommendedName>
</protein>
<proteinExistence type="predicted"/>
<feature type="domain" description="Killer toxin Kp4" evidence="2">
    <location>
        <begin position="36"/>
        <end position="124"/>
    </location>
</feature>
<evidence type="ECO:0000313" key="4">
    <source>
        <dbReference type="Proteomes" id="UP000245956"/>
    </source>
</evidence>
<evidence type="ECO:0000313" key="3">
    <source>
        <dbReference type="EMBL" id="PWI69449.1"/>
    </source>
</evidence>
<keyword evidence="1" id="KW-0732">Signal</keyword>
<evidence type="ECO:0000256" key="1">
    <source>
        <dbReference type="SAM" id="SignalP"/>
    </source>
</evidence>
<comment type="caution">
    <text evidence="3">The sequence shown here is derived from an EMBL/GenBank/DDBJ whole genome shotgun (WGS) entry which is preliminary data.</text>
</comment>
<gene>
    <name evidence="3" type="ORF">PCL_01096</name>
</gene>
<evidence type="ECO:0000259" key="2">
    <source>
        <dbReference type="Pfam" id="PF09044"/>
    </source>
</evidence>
<dbReference type="AlphaFoldDB" id="A0A2U3E4N2"/>
<sequence>MRFHAVLVATLACGIAESLKVPNFEDLNLCYAYMTGGCRIKVKKGGVTNIAKYINDVKDDAHFKKDQHIVCDAAEREGSFGTCLYFEDIKVPYMTGADAKRLFKELAKKCTNCGRHPVGKDGHEGYITVQQYGESNYCNGACKA</sequence>
<feature type="chain" id="PRO_5015471346" description="Killer toxin Kp4 domain-containing protein" evidence="1">
    <location>
        <begin position="19"/>
        <end position="144"/>
    </location>
</feature>
<dbReference type="Proteomes" id="UP000245956">
    <property type="component" value="Unassembled WGS sequence"/>
</dbReference>
<accession>A0A2U3E4N2</accession>
<organism evidence="3 4">
    <name type="scientific">Purpureocillium lilacinum</name>
    <name type="common">Paecilomyces lilacinus</name>
    <dbReference type="NCBI Taxonomy" id="33203"/>
    <lineage>
        <taxon>Eukaryota</taxon>
        <taxon>Fungi</taxon>
        <taxon>Dikarya</taxon>
        <taxon>Ascomycota</taxon>
        <taxon>Pezizomycotina</taxon>
        <taxon>Sordariomycetes</taxon>
        <taxon>Hypocreomycetidae</taxon>
        <taxon>Hypocreales</taxon>
        <taxon>Ophiocordycipitaceae</taxon>
        <taxon>Purpureocillium</taxon>
    </lineage>
</organism>
<dbReference type="InterPro" id="IPR015131">
    <property type="entry name" value="Killer_tox_Kp4"/>
</dbReference>
<dbReference type="Pfam" id="PF09044">
    <property type="entry name" value="Kp4"/>
    <property type="match status" value="1"/>
</dbReference>
<dbReference type="Gene3D" id="3.30.430.10">
    <property type="entry name" value="Killer Toxin P4, subunit A"/>
    <property type="match status" value="1"/>
</dbReference>
<dbReference type="GO" id="GO:0005576">
    <property type="term" value="C:extracellular region"/>
    <property type="evidence" value="ECO:0007669"/>
    <property type="project" value="InterPro"/>
</dbReference>